<dbReference type="InterPro" id="IPR051611">
    <property type="entry name" value="ECF_transporter_component"/>
</dbReference>
<dbReference type="EMBL" id="PFGP01000128">
    <property type="protein sequence ID" value="PIW65963.1"/>
    <property type="molecule type" value="Genomic_DNA"/>
</dbReference>
<feature type="transmembrane region" description="Helical" evidence="6">
    <location>
        <begin position="61"/>
        <end position="82"/>
    </location>
</feature>
<evidence type="ECO:0000256" key="4">
    <source>
        <dbReference type="ARBA" id="ARBA00022989"/>
    </source>
</evidence>
<keyword evidence="4 6" id="KW-1133">Transmembrane helix</keyword>
<accession>A0A2J0LK36</accession>
<comment type="caution">
    <text evidence="7">The sequence shown here is derived from an EMBL/GenBank/DDBJ whole genome shotgun (WGS) entry which is preliminary data.</text>
</comment>
<dbReference type="Proteomes" id="UP000231267">
    <property type="component" value="Unassembled WGS sequence"/>
</dbReference>
<dbReference type="GO" id="GO:0043190">
    <property type="term" value="C:ATP-binding cassette (ABC) transporter complex"/>
    <property type="evidence" value="ECO:0007669"/>
    <property type="project" value="InterPro"/>
</dbReference>
<proteinExistence type="predicted"/>
<evidence type="ECO:0000256" key="6">
    <source>
        <dbReference type="SAM" id="Phobius"/>
    </source>
</evidence>
<dbReference type="InterPro" id="IPR012809">
    <property type="entry name" value="ECF_CbiQ"/>
</dbReference>
<sequence>MKNNRFVERSITGALSFFKDAIFADEEALKKGFLQARDARLKMLMVFVLILAALFSKSIVFIAGIYAFCVILALASSINIIFFLKRTWFFIPLFSLCIALPALFDIFSPGEKFLSFKVFFVPLSITKQGLSSAGIFFARVLTSVSLCVLLSVTTRHYVLLKALRVFRAPQVFVMTLGMCCRYVYLFIEIIQNTYMAIKSRAGGVFGIKNSQGVVAWNIAALWQRSYVMHNRVYEAMLSRGYSGEPKVIEEFDFTYKDWFWLGTAILILGLSLWQNHYLN</sequence>
<evidence type="ECO:0000256" key="2">
    <source>
        <dbReference type="ARBA" id="ARBA00022475"/>
    </source>
</evidence>
<dbReference type="GO" id="GO:0006824">
    <property type="term" value="P:cobalt ion transport"/>
    <property type="evidence" value="ECO:0007669"/>
    <property type="project" value="InterPro"/>
</dbReference>
<comment type="subcellular location">
    <subcellularLocation>
        <location evidence="1">Cell membrane</location>
        <topology evidence="1">Multi-pass membrane protein</topology>
    </subcellularLocation>
</comment>
<evidence type="ECO:0000256" key="3">
    <source>
        <dbReference type="ARBA" id="ARBA00022692"/>
    </source>
</evidence>
<name>A0A2J0LK36_9BACT</name>
<feature type="transmembrane region" description="Helical" evidence="6">
    <location>
        <begin position="258"/>
        <end position="278"/>
    </location>
</feature>
<dbReference type="InterPro" id="IPR003339">
    <property type="entry name" value="ABC/ECF_trnsptr_transmembrane"/>
</dbReference>
<keyword evidence="2" id="KW-1003">Cell membrane</keyword>
<dbReference type="PANTHER" id="PTHR34857">
    <property type="entry name" value="SLL0384 PROTEIN"/>
    <property type="match status" value="1"/>
</dbReference>
<keyword evidence="5 6" id="KW-0472">Membrane</keyword>
<evidence type="ECO:0000313" key="8">
    <source>
        <dbReference type="Proteomes" id="UP000231267"/>
    </source>
</evidence>
<gene>
    <name evidence="7" type="primary">cbiQ</name>
    <name evidence="7" type="ORF">COW11_05825</name>
</gene>
<feature type="transmembrane region" description="Helical" evidence="6">
    <location>
        <begin position="130"/>
        <end position="150"/>
    </location>
</feature>
<dbReference type="CDD" id="cd16914">
    <property type="entry name" value="EcfT"/>
    <property type="match status" value="1"/>
</dbReference>
<feature type="transmembrane region" description="Helical" evidence="6">
    <location>
        <begin position="89"/>
        <end position="110"/>
    </location>
</feature>
<dbReference type="Pfam" id="PF02361">
    <property type="entry name" value="CbiQ"/>
    <property type="match status" value="1"/>
</dbReference>
<feature type="transmembrane region" description="Helical" evidence="6">
    <location>
        <begin position="171"/>
        <end position="190"/>
    </location>
</feature>
<evidence type="ECO:0000313" key="7">
    <source>
        <dbReference type="EMBL" id="PIW65963.1"/>
    </source>
</evidence>
<protein>
    <submittedName>
        <fullName evidence="7">Cobalt ECF transporter T component CbiQ</fullName>
    </submittedName>
</protein>
<dbReference type="NCBIfam" id="TIGR02454">
    <property type="entry name" value="ECF_T_CbiQ"/>
    <property type="match status" value="1"/>
</dbReference>
<dbReference type="AlphaFoldDB" id="A0A2J0LK36"/>
<keyword evidence="3 6" id="KW-0812">Transmembrane</keyword>
<organism evidence="7 8">
    <name type="scientific">Candidatus Taenaricola geysiri</name>
    <dbReference type="NCBI Taxonomy" id="1974752"/>
    <lineage>
        <taxon>Bacteria</taxon>
        <taxon>Pseudomonadati</taxon>
        <taxon>Candidatus Omnitrophota</taxon>
        <taxon>Candidatus Taenaricola</taxon>
    </lineage>
</organism>
<evidence type="ECO:0000256" key="5">
    <source>
        <dbReference type="ARBA" id="ARBA00023136"/>
    </source>
</evidence>
<dbReference type="PANTHER" id="PTHR34857:SF2">
    <property type="entry name" value="SLL0384 PROTEIN"/>
    <property type="match status" value="1"/>
</dbReference>
<evidence type="ECO:0000256" key="1">
    <source>
        <dbReference type="ARBA" id="ARBA00004651"/>
    </source>
</evidence>
<feature type="transmembrane region" description="Helical" evidence="6">
    <location>
        <begin position="39"/>
        <end position="55"/>
    </location>
</feature>
<reference evidence="7 8" key="1">
    <citation type="submission" date="2017-09" db="EMBL/GenBank/DDBJ databases">
        <title>Depth-based differentiation of microbial function through sediment-hosted aquifers and enrichment of novel symbionts in the deep terrestrial subsurface.</title>
        <authorList>
            <person name="Probst A.J."/>
            <person name="Ladd B."/>
            <person name="Jarett J.K."/>
            <person name="Geller-Mcgrath D.E."/>
            <person name="Sieber C.M."/>
            <person name="Emerson J.B."/>
            <person name="Anantharaman K."/>
            <person name="Thomas B.C."/>
            <person name="Malmstrom R."/>
            <person name="Stieglmeier M."/>
            <person name="Klingl A."/>
            <person name="Woyke T."/>
            <person name="Ryan C.M."/>
            <person name="Banfield J.F."/>
        </authorList>
    </citation>
    <scope>NUCLEOTIDE SEQUENCE [LARGE SCALE GENOMIC DNA]</scope>
    <source>
        <strain evidence="7">CG12_big_fil_rev_8_21_14_0_65_43_15</strain>
    </source>
</reference>